<gene>
    <name evidence="3" type="primary">LOC118427138</name>
</gene>
<dbReference type="KEGG" id="bfo:118427138"/>
<evidence type="ECO:0000256" key="1">
    <source>
        <dbReference type="SAM" id="MobiDB-lite"/>
    </source>
</evidence>
<dbReference type="RefSeq" id="XP_035692669.1">
    <property type="nucleotide sequence ID" value="XM_035836776.1"/>
</dbReference>
<proteinExistence type="predicted"/>
<feature type="compositionally biased region" description="Gly residues" evidence="1">
    <location>
        <begin position="141"/>
        <end position="151"/>
    </location>
</feature>
<name>A0A9J7M3M0_BRAFL</name>
<dbReference type="PANTHER" id="PTHR31535:SF3">
    <property type="entry name" value="REGULATORY PROTEIN ZESTE"/>
    <property type="match status" value="1"/>
</dbReference>
<dbReference type="PANTHER" id="PTHR31535">
    <property type="match status" value="1"/>
</dbReference>
<accession>A0A9J7M3M0</accession>
<dbReference type="GeneID" id="118427138"/>
<keyword evidence="2" id="KW-1185">Reference proteome</keyword>
<reference evidence="3" key="2">
    <citation type="submission" date="2025-08" db="UniProtKB">
        <authorList>
            <consortium name="RefSeq"/>
        </authorList>
    </citation>
    <scope>IDENTIFICATION</scope>
    <source>
        <strain evidence="3">S238N-H82</strain>
        <tissue evidence="3">Testes</tissue>
    </source>
</reference>
<evidence type="ECO:0000313" key="3">
    <source>
        <dbReference type="RefSeq" id="XP_035692669.1"/>
    </source>
</evidence>
<sequence length="183" mass="18130">MLDLLACPTCRSKTLLPGGGVAELKDNFFVESLKDTVDVHKKLANEGESLVCGSCETKSGAKSFCEVLKILVGQEGGGSKSSYGVGGGGGTFVTKTDNTPLIVAGCVGGGDLLKKRNTNSDGTTATAGQYSSGGRRNFAGGSDGEGATQGDGSYVGGGGGGLLLDGASWKVYFGGTSGNKGAG</sequence>
<reference evidence="2" key="1">
    <citation type="journal article" date="2020" name="Nat. Ecol. Evol.">
        <title>Deeply conserved synteny resolves early events in vertebrate evolution.</title>
        <authorList>
            <person name="Simakov O."/>
            <person name="Marletaz F."/>
            <person name="Yue J.X."/>
            <person name="O'Connell B."/>
            <person name="Jenkins J."/>
            <person name="Brandt A."/>
            <person name="Calef R."/>
            <person name="Tung C.H."/>
            <person name="Huang T.K."/>
            <person name="Schmutz J."/>
            <person name="Satoh N."/>
            <person name="Yu J.K."/>
            <person name="Putnam N.H."/>
            <person name="Green R.E."/>
            <person name="Rokhsar D.S."/>
        </authorList>
    </citation>
    <scope>NUCLEOTIDE SEQUENCE [LARGE SCALE GENOMIC DNA]</scope>
    <source>
        <strain evidence="2">S238N-H82</strain>
    </source>
</reference>
<dbReference type="AlphaFoldDB" id="A0A9J7M3M0"/>
<protein>
    <submittedName>
        <fullName evidence="3">Loricrin-like</fullName>
    </submittedName>
</protein>
<dbReference type="Proteomes" id="UP000001554">
    <property type="component" value="Chromosome 12"/>
</dbReference>
<organism evidence="2 3">
    <name type="scientific">Branchiostoma floridae</name>
    <name type="common">Florida lancelet</name>
    <name type="synonym">Amphioxus</name>
    <dbReference type="NCBI Taxonomy" id="7739"/>
    <lineage>
        <taxon>Eukaryota</taxon>
        <taxon>Metazoa</taxon>
        <taxon>Chordata</taxon>
        <taxon>Cephalochordata</taxon>
        <taxon>Leptocardii</taxon>
        <taxon>Amphioxiformes</taxon>
        <taxon>Branchiostomatidae</taxon>
        <taxon>Branchiostoma</taxon>
    </lineage>
</organism>
<evidence type="ECO:0000313" key="2">
    <source>
        <dbReference type="Proteomes" id="UP000001554"/>
    </source>
</evidence>
<feature type="region of interest" description="Disordered" evidence="1">
    <location>
        <begin position="117"/>
        <end position="151"/>
    </location>
</feature>
<feature type="compositionally biased region" description="Polar residues" evidence="1">
    <location>
        <begin position="119"/>
        <end position="134"/>
    </location>
</feature>
<dbReference type="OrthoDB" id="342730at2759"/>